<keyword evidence="3 8" id="KW-1003">Cell membrane</keyword>
<dbReference type="PANTHER" id="PTHR12002">
    <property type="entry name" value="CLAUDIN"/>
    <property type="match status" value="1"/>
</dbReference>
<dbReference type="PROSITE" id="PS01346">
    <property type="entry name" value="CLAUDIN"/>
    <property type="match status" value="1"/>
</dbReference>
<evidence type="ECO:0000256" key="2">
    <source>
        <dbReference type="ARBA" id="ARBA00022427"/>
    </source>
</evidence>
<feature type="transmembrane region" description="Helical" evidence="8">
    <location>
        <begin position="89"/>
        <end position="112"/>
    </location>
</feature>
<proteinExistence type="inferred from homology"/>
<evidence type="ECO:0000256" key="4">
    <source>
        <dbReference type="ARBA" id="ARBA00022692"/>
    </source>
</evidence>
<sequence length="231" mass="26261">MTWFLVQILGIICGSIGMILTWIITIMPQWRISVLAENNGLSNGRIDGHWISRWDGLWTTCVSNARFTSQCTGYESMVSLTPDLKAGKVFMSFALVMTVIAFIFSLIGILFTRCHEEGWRTMHCMRLTAGILYILSAALILIPVAWTTSNILQKSYDAAVCKGAVRIEMGEALFLAWPTIVFILIGGIIMCWHHDCMYRKNSCDYVPPREMECRQGQPEERRNCNSRSEYI</sequence>
<name>A0AAV3B5E9_PYXAD</name>
<keyword evidence="6 8" id="KW-1133">Transmembrane helix</keyword>
<dbReference type="GO" id="GO:0005198">
    <property type="term" value="F:structural molecule activity"/>
    <property type="evidence" value="ECO:0007669"/>
    <property type="project" value="InterPro"/>
</dbReference>
<evidence type="ECO:0000256" key="5">
    <source>
        <dbReference type="ARBA" id="ARBA00022949"/>
    </source>
</evidence>
<dbReference type="InterPro" id="IPR004031">
    <property type="entry name" value="PMP22/EMP/MP20/Claudin"/>
</dbReference>
<comment type="similarity">
    <text evidence="1 8">Belongs to the claudin family.</text>
</comment>
<dbReference type="AlphaFoldDB" id="A0AAV3B5E9"/>
<keyword evidence="5 8" id="KW-0965">Cell junction</keyword>
<dbReference type="Gene3D" id="1.20.140.150">
    <property type="match status" value="1"/>
</dbReference>
<keyword evidence="10" id="KW-1185">Reference proteome</keyword>
<protein>
    <recommendedName>
        <fullName evidence="8">Claudin</fullName>
    </recommendedName>
</protein>
<reference evidence="9" key="1">
    <citation type="thesis" date="2020" institute="ProQuest LLC" country="789 East Eisenhower Parkway, Ann Arbor, MI, USA">
        <title>Comparative Genomics and Chromosome Evolution.</title>
        <authorList>
            <person name="Mudd A.B."/>
        </authorList>
    </citation>
    <scope>NUCLEOTIDE SEQUENCE</scope>
    <source>
        <strain evidence="9">1538</strain>
        <tissue evidence="9">Blood</tissue>
    </source>
</reference>
<evidence type="ECO:0000313" key="9">
    <source>
        <dbReference type="EMBL" id="DBA34464.1"/>
    </source>
</evidence>
<evidence type="ECO:0000313" key="10">
    <source>
        <dbReference type="Proteomes" id="UP001181693"/>
    </source>
</evidence>
<evidence type="ECO:0000256" key="8">
    <source>
        <dbReference type="RuleBase" id="RU060637"/>
    </source>
</evidence>
<dbReference type="GO" id="GO:0005923">
    <property type="term" value="C:bicellular tight junction"/>
    <property type="evidence" value="ECO:0007669"/>
    <property type="project" value="UniProtKB-SubCell"/>
</dbReference>
<comment type="subcellular location">
    <subcellularLocation>
        <location evidence="8">Cell junction</location>
        <location evidence="8">Tight junction</location>
    </subcellularLocation>
    <subcellularLocation>
        <location evidence="8">Cell membrane</location>
        <topology evidence="8">Multi-pass membrane protein</topology>
    </subcellularLocation>
</comment>
<dbReference type="Pfam" id="PF00822">
    <property type="entry name" value="PMP22_Claudin"/>
    <property type="match status" value="1"/>
</dbReference>
<dbReference type="EMBL" id="DYDO01000001">
    <property type="protein sequence ID" value="DBA34464.1"/>
    <property type="molecule type" value="Genomic_DNA"/>
</dbReference>
<keyword evidence="4 8" id="KW-0812">Transmembrane</keyword>
<comment type="function">
    <text evidence="8">Claudins function as major constituents of the tight junction complexes that regulate the permeability of epithelia.</text>
</comment>
<evidence type="ECO:0000256" key="3">
    <source>
        <dbReference type="ARBA" id="ARBA00022475"/>
    </source>
</evidence>
<evidence type="ECO:0000256" key="1">
    <source>
        <dbReference type="ARBA" id="ARBA00008295"/>
    </source>
</evidence>
<organism evidence="9 10">
    <name type="scientific">Pyxicephalus adspersus</name>
    <name type="common">African bullfrog</name>
    <dbReference type="NCBI Taxonomy" id="30357"/>
    <lineage>
        <taxon>Eukaryota</taxon>
        <taxon>Metazoa</taxon>
        <taxon>Chordata</taxon>
        <taxon>Craniata</taxon>
        <taxon>Vertebrata</taxon>
        <taxon>Euteleostomi</taxon>
        <taxon>Amphibia</taxon>
        <taxon>Batrachia</taxon>
        <taxon>Anura</taxon>
        <taxon>Neobatrachia</taxon>
        <taxon>Ranoidea</taxon>
        <taxon>Pyxicephalidae</taxon>
        <taxon>Pyxicephalinae</taxon>
        <taxon>Pyxicephalus</taxon>
    </lineage>
</organism>
<dbReference type="GO" id="GO:0005886">
    <property type="term" value="C:plasma membrane"/>
    <property type="evidence" value="ECO:0007669"/>
    <property type="project" value="UniProtKB-SubCell"/>
</dbReference>
<feature type="transmembrane region" description="Helical" evidence="8">
    <location>
        <begin position="7"/>
        <end position="27"/>
    </location>
</feature>
<evidence type="ECO:0000256" key="6">
    <source>
        <dbReference type="ARBA" id="ARBA00022989"/>
    </source>
</evidence>
<accession>A0AAV3B5E9</accession>
<gene>
    <name evidence="9" type="ORF">GDO54_002020</name>
</gene>
<feature type="transmembrane region" description="Helical" evidence="8">
    <location>
        <begin position="124"/>
        <end position="146"/>
    </location>
</feature>
<feature type="transmembrane region" description="Helical" evidence="8">
    <location>
        <begin position="172"/>
        <end position="192"/>
    </location>
</feature>
<keyword evidence="7 8" id="KW-0472">Membrane</keyword>
<dbReference type="Proteomes" id="UP001181693">
    <property type="component" value="Unassembled WGS sequence"/>
</dbReference>
<dbReference type="InterPro" id="IPR006187">
    <property type="entry name" value="Claudin"/>
</dbReference>
<dbReference type="InterPro" id="IPR017974">
    <property type="entry name" value="Claudin_CS"/>
</dbReference>
<dbReference type="PRINTS" id="PR01077">
    <property type="entry name" value="CLAUDIN"/>
</dbReference>
<comment type="caution">
    <text evidence="9">The sequence shown here is derived from an EMBL/GenBank/DDBJ whole genome shotgun (WGS) entry which is preliminary data.</text>
</comment>
<evidence type="ECO:0000256" key="7">
    <source>
        <dbReference type="ARBA" id="ARBA00023136"/>
    </source>
</evidence>
<keyword evidence="2 8" id="KW-0796">Tight junction</keyword>